<proteinExistence type="predicted"/>
<organism evidence="2 3">
    <name type="scientific">Cymbomonas tetramitiformis</name>
    <dbReference type="NCBI Taxonomy" id="36881"/>
    <lineage>
        <taxon>Eukaryota</taxon>
        <taxon>Viridiplantae</taxon>
        <taxon>Chlorophyta</taxon>
        <taxon>Pyramimonadophyceae</taxon>
        <taxon>Pyramimonadales</taxon>
        <taxon>Pyramimonadaceae</taxon>
        <taxon>Cymbomonas</taxon>
    </lineage>
</organism>
<dbReference type="EMBL" id="LGRX02026307">
    <property type="protein sequence ID" value="KAK3251074.1"/>
    <property type="molecule type" value="Genomic_DNA"/>
</dbReference>
<evidence type="ECO:0000313" key="3">
    <source>
        <dbReference type="Proteomes" id="UP001190700"/>
    </source>
</evidence>
<name>A0AAE0CB65_9CHLO</name>
<evidence type="ECO:0000313" key="2">
    <source>
        <dbReference type="EMBL" id="KAK3251074.1"/>
    </source>
</evidence>
<accession>A0AAE0CB65</accession>
<evidence type="ECO:0000256" key="1">
    <source>
        <dbReference type="SAM" id="Coils"/>
    </source>
</evidence>
<keyword evidence="3" id="KW-1185">Reference proteome</keyword>
<reference evidence="2 3" key="1">
    <citation type="journal article" date="2015" name="Genome Biol. Evol.">
        <title>Comparative Genomics of a Bacterivorous Green Alga Reveals Evolutionary Causalities and Consequences of Phago-Mixotrophic Mode of Nutrition.</title>
        <authorList>
            <person name="Burns J.A."/>
            <person name="Paasch A."/>
            <person name="Narechania A."/>
            <person name="Kim E."/>
        </authorList>
    </citation>
    <scope>NUCLEOTIDE SEQUENCE [LARGE SCALE GENOMIC DNA]</scope>
    <source>
        <strain evidence="2 3">PLY_AMNH</strain>
    </source>
</reference>
<dbReference type="Proteomes" id="UP001190700">
    <property type="component" value="Unassembled WGS sequence"/>
</dbReference>
<gene>
    <name evidence="2" type="ORF">CYMTET_39578</name>
</gene>
<comment type="caution">
    <text evidence="2">The sequence shown here is derived from an EMBL/GenBank/DDBJ whole genome shotgun (WGS) entry which is preliminary data.</text>
</comment>
<feature type="coiled-coil region" evidence="1">
    <location>
        <begin position="114"/>
        <end position="148"/>
    </location>
</feature>
<keyword evidence="1" id="KW-0175">Coiled coil</keyword>
<protein>
    <submittedName>
        <fullName evidence="2">Uncharacterized protein</fullName>
    </submittedName>
</protein>
<sequence>MRGCATDIRRPSSGYPPNLYFDVETAMPTEESKAYATESPHSFGSAKNIVQADTLKRQQQGFAACAFLQHFQEHTQRFRAKIKAGSKPEEVCLSHQRQTDNHSPWHEVRIMFHTQRVQCRKRKLRKELNRLEEELESLRHEKLTSNKAHSCPQMLGLAGVAGICGTATTISLGAAAVSCSACATTTALTGVLAATTILTAGAAFVKGVNDTKSNAKLLTSAPVPSSPQLPSDGKSTESFSLPALIGTCQQVIRAPNKYANAGGG</sequence>
<dbReference type="AlphaFoldDB" id="A0AAE0CB65"/>